<gene>
    <name evidence="1" type="ORF">DI536_07695</name>
</gene>
<organism evidence="1 2">
    <name type="scientific">Archangium gephyra</name>
    <dbReference type="NCBI Taxonomy" id="48"/>
    <lineage>
        <taxon>Bacteria</taxon>
        <taxon>Pseudomonadati</taxon>
        <taxon>Myxococcota</taxon>
        <taxon>Myxococcia</taxon>
        <taxon>Myxococcales</taxon>
        <taxon>Cystobacterineae</taxon>
        <taxon>Archangiaceae</taxon>
        <taxon>Archangium</taxon>
    </lineage>
</organism>
<accession>A0A2W5TNC8</accession>
<sequence length="196" mass="22149">MSKRIAAALTTALLFTSGCVHEITSDERLERETKKSNALNTSTAEDLIKLKCDDVTASLAKARDESAEETRRINTYMDLLDKVKDRNRQFDESISRNPDLAYQEGSTNIIAARDGCVDAQAEVRRDFETLVREIVQVPVVDDYKDGKPVKAARLSFELLRDAIEKLDLDDKDALNTRLANAEKTVEVKETKRKRDK</sequence>
<protein>
    <recommendedName>
        <fullName evidence="3">Lipoprotein</fullName>
    </recommendedName>
</protein>
<evidence type="ECO:0000313" key="2">
    <source>
        <dbReference type="Proteomes" id="UP000249061"/>
    </source>
</evidence>
<proteinExistence type="predicted"/>
<reference evidence="1 2" key="1">
    <citation type="submission" date="2017-08" db="EMBL/GenBank/DDBJ databases">
        <title>Infants hospitalized years apart are colonized by the same room-sourced microbial strains.</title>
        <authorList>
            <person name="Brooks B."/>
            <person name="Olm M.R."/>
            <person name="Firek B.A."/>
            <person name="Baker R."/>
            <person name="Thomas B.C."/>
            <person name="Morowitz M.J."/>
            <person name="Banfield J.F."/>
        </authorList>
    </citation>
    <scope>NUCLEOTIDE SEQUENCE [LARGE SCALE GENOMIC DNA]</scope>
    <source>
        <strain evidence="1">S2_003_000_R2_14</strain>
    </source>
</reference>
<dbReference type="Proteomes" id="UP000249061">
    <property type="component" value="Unassembled WGS sequence"/>
</dbReference>
<name>A0A2W5TNC8_9BACT</name>
<evidence type="ECO:0000313" key="1">
    <source>
        <dbReference type="EMBL" id="PZR16162.1"/>
    </source>
</evidence>
<dbReference type="AlphaFoldDB" id="A0A2W5TNC8"/>
<dbReference type="EMBL" id="QFQP01000004">
    <property type="protein sequence ID" value="PZR16162.1"/>
    <property type="molecule type" value="Genomic_DNA"/>
</dbReference>
<comment type="caution">
    <text evidence="1">The sequence shown here is derived from an EMBL/GenBank/DDBJ whole genome shotgun (WGS) entry which is preliminary data.</text>
</comment>
<evidence type="ECO:0008006" key="3">
    <source>
        <dbReference type="Google" id="ProtNLM"/>
    </source>
</evidence>
<dbReference type="PROSITE" id="PS51257">
    <property type="entry name" value="PROKAR_LIPOPROTEIN"/>
    <property type="match status" value="1"/>
</dbReference>